<evidence type="ECO:0000313" key="2">
    <source>
        <dbReference type="EMBL" id="VUZ45853.1"/>
    </source>
</evidence>
<accession>A0A564YGY5</accession>
<proteinExistence type="predicted"/>
<keyword evidence="1" id="KW-0175">Coiled coil</keyword>
<sequence>MEGGAFQFPVLNFNGISSRILQYTGERIKASDLSDGVKVDGLLCQFFMEFFAISLNSLEKVSYVTNLMGLFAEMNYPESFSISDFGIQRDAKKVSRILSWLFQFVETLQPAQNFSFEYLKSIKASYSEAAALRSKITSLRISNKSDDEKRVEYQNRIVELRDTMSEMYSKKAKIDEEEAVESRKLTHLLEMEKANSLEADVMMSRLEELKLREGNLKVKVIDNPNLPQTMQELQDKANALEIEMQESRSKIYQIDRDISQYKQLHEVIERQLISVCRECHSYLQQISQSKFDFTKFDGEIVDHTAEREELAKKIADLTDTLRLSEHKLVKERVVDATQTANDEHIKKEKNSLLDKYCNVCESLNSDLTTMMALLDTRKGQYEKEYNNEERQEAERKVEEMSNILQRLYLQYVESLDRVFSLDDP</sequence>
<gene>
    <name evidence="2" type="ORF">WMSIL1_LOCUS5647</name>
</gene>
<feature type="coiled-coil region" evidence="1">
    <location>
        <begin position="371"/>
        <end position="410"/>
    </location>
</feature>
<feature type="coiled-coil region" evidence="1">
    <location>
        <begin position="300"/>
        <end position="327"/>
    </location>
</feature>
<evidence type="ECO:0000256" key="1">
    <source>
        <dbReference type="SAM" id="Coils"/>
    </source>
</evidence>
<reference evidence="2 3" key="1">
    <citation type="submission" date="2019-07" db="EMBL/GenBank/DDBJ databases">
        <authorList>
            <person name="Jastrzebski P J."/>
            <person name="Paukszto L."/>
            <person name="Jastrzebski P J."/>
        </authorList>
    </citation>
    <scope>NUCLEOTIDE SEQUENCE [LARGE SCALE GENOMIC DNA]</scope>
    <source>
        <strain evidence="2 3">WMS-il1</strain>
    </source>
</reference>
<dbReference type="Proteomes" id="UP000321570">
    <property type="component" value="Unassembled WGS sequence"/>
</dbReference>
<dbReference type="AlphaFoldDB" id="A0A564YGY5"/>
<evidence type="ECO:0000313" key="3">
    <source>
        <dbReference type="Proteomes" id="UP000321570"/>
    </source>
</evidence>
<dbReference type="EMBL" id="CABIJS010000188">
    <property type="protein sequence ID" value="VUZ45853.1"/>
    <property type="molecule type" value="Genomic_DNA"/>
</dbReference>
<keyword evidence="3" id="KW-1185">Reference proteome</keyword>
<name>A0A564YGY5_HYMDI</name>
<organism evidence="2 3">
    <name type="scientific">Hymenolepis diminuta</name>
    <name type="common">Rat tapeworm</name>
    <dbReference type="NCBI Taxonomy" id="6216"/>
    <lineage>
        <taxon>Eukaryota</taxon>
        <taxon>Metazoa</taxon>
        <taxon>Spiralia</taxon>
        <taxon>Lophotrochozoa</taxon>
        <taxon>Platyhelminthes</taxon>
        <taxon>Cestoda</taxon>
        <taxon>Eucestoda</taxon>
        <taxon>Cyclophyllidea</taxon>
        <taxon>Hymenolepididae</taxon>
        <taxon>Hymenolepis</taxon>
    </lineage>
</organism>
<protein>
    <submittedName>
        <fullName evidence="2">Uncharacterized protein</fullName>
    </submittedName>
</protein>